<dbReference type="InterPro" id="IPR048279">
    <property type="entry name" value="MdtK-like"/>
</dbReference>
<dbReference type="PANTHER" id="PTHR43298">
    <property type="entry name" value="MULTIDRUG RESISTANCE PROTEIN NORM-RELATED"/>
    <property type="match status" value="1"/>
</dbReference>
<evidence type="ECO:0000256" key="9">
    <source>
        <dbReference type="ARBA" id="ARBA00022989"/>
    </source>
</evidence>
<evidence type="ECO:0000256" key="1">
    <source>
        <dbReference type="ARBA" id="ARBA00003408"/>
    </source>
</evidence>
<feature type="transmembrane region" description="Helical" evidence="13">
    <location>
        <begin position="99"/>
        <end position="127"/>
    </location>
</feature>
<dbReference type="InterPro" id="IPR050222">
    <property type="entry name" value="MATE_MdtK"/>
</dbReference>
<dbReference type="CDD" id="cd13140">
    <property type="entry name" value="MATE_like_1"/>
    <property type="match status" value="1"/>
</dbReference>
<evidence type="ECO:0000256" key="13">
    <source>
        <dbReference type="SAM" id="Phobius"/>
    </source>
</evidence>
<evidence type="ECO:0000256" key="7">
    <source>
        <dbReference type="ARBA" id="ARBA00022475"/>
    </source>
</evidence>
<feature type="transmembrane region" description="Helical" evidence="13">
    <location>
        <begin position="325"/>
        <end position="352"/>
    </location>
</feature>
<protein>
    <recommendedName>
        <fullName evidence="4">Probable multidrug resistance protein NorM</fullName>
    </recommendedName>
    <alternativeName>
        <fullName evidence="12">Multidrug-efflux transporter</fullName>
    </alternativeName>
</protein>
<dbReference type="PIRSF" id="PIRSF006603">
    <property type="entry name" value="DinF"/>
    <property type="match status" value="1"/>
</dbReference>
<gene>
    <name evidence="14" type="ORF">WMQ36_26555</name>
</gene>
<keyword evidence="15" id="KW-1185">Reference proteome</keyword>
<dbReference type="InterPro" id="IPR002528">
    <property type="entry name" value="MATE_fam"/>
</dbReference>
<evidence type="ECO:0000313" key="15">
    <source>
        <dbReference type="Proteomes" id="UP001454086"/>
    </source>
</evidence>
<proteinExistence type="inferred from homology"/>
<reference evidence="14 15" key="1">
    <citation type="submission" date="2024-03" db="EMBL/GenBank/DDBJ databases">
        <title>Human intestinal bacterial collection.</title>
        <authorList>
            <person name="Pauvert C."/>
            <person name="Hitch T.C.A."/>
            <person name="Clavel T."/>
        </authorList>
    </citation>
    <scope>NUCLEOTIDE SEQUENCE [LARGE SCALE GENOMIC DNA]</scope>
    <source>
        <strain evidence="14 15">CLA-SR-H021</strain>
    </source>
</reference>
<evidence type="ECO:0000256" key="10">
    <source>
        <dbReference type="ARBA" id="ARBA00023065"/>
    </source>
</evidence>
<evidence type="ECO:0000256" key="12">
    <source>
        <dbReference type="ARBA" id="ARBA00031636"/>
    </source>
</evidence>
<comment type="function">
    <text evidence="1">Multidrug efflux pump.</text>
</comment>
<evidence type="ECO:0000256" key="8">
    <source>
        <dbReference type="ARBA" id="ARBA00022692"/>
    </source>
</evidence>
<feature type="transmembrane region" description="Helical" evidence="13">
    <location>
        <begin position="396"/>
        <end position="416"/>
    </location>
</feature>
<feature type="transmembrane region" description="Helical" evidence="13">
    <location>
        <begin position="170"/>
        <end position="191"/>
    </location>
</feature>
<dbReference type="NCBIfam" id="TIGR00797">
    <property type="entry name" value="matE"/>
    <property type="match status" value="1"/>
</dbReference>
<evidence type="ECO:0000256" key="2">
    <source>
        <dbReference type="ARBA" id="ARBA00004651"/>
    </source>
</evidence>
<dbReference type="Pfam" id="PF01554">
    <property type="entry name" value="MatE"/>
    <property type="match status" value="2"/>
</dbReference>
<feature type="transmembrane region" description="Helical" evidence="13">
    <location>
        <begin position="41"/>
        <end position="64"/>
    </location>
</feature>
<accession>A0ABV1DDR5</accession>
<keyword evidence="8 13" id="KW-0812">Transmembrane</keyword>
<dbReference type="RefSeq" id="WP_085952094.1">
    <property type="nucleotide sequence ID" value="NZ_JBBMFM010000189.1"/>
</dbReference>
<evidence type="ECO:0000256" key="6">
    <source>
        <dbReference type="ARBA" id="ARBA00022449"/>
    </source>
</evidence>
<dbReference type="PANTHER" id="PTHR43298:SF2">
    <property type="entry name" value="FMN_FAD EXPORTER YEEO-RELATED"/>
    <property type="match status" value="1"/>
</dbReference>
<organism evidence="14 15">
    <name type="scientific">Enterocloster hominis</name>
    <name type="common">ex Hitch et al. 2024</name>
    <dbReference type="NCBI Taxonomy" id="1917870"/>
    <lineage>
        <taxon>Bacteria</taxon>
        <taxon>Bacillati</taxon>
        <taxon>Bacillota</taxon>
        <taxon>Clostridia</taxon>
        <taxon>Lachnospirales</taxon>
        <taxon>Lachnospiraceae</taxon>
        <taxon>Enterocloster</taxon>
    </lineage>
</organism>
<evidence type="ECO:0000256" key="5">
    <source>
        <dbReference type="ARBA" id="ARBA00022448"/>
    </source>
</evidence>
<feature type="transmembrane region" description="Helical" evidence="13">
    <location>
        <begin position="422"/>
        <end position="441"/>
    </location>
</feature>
<comment type="subcellular location">
    <subcellularLocation>
        <location evidence="2">Cell membrane</location>
        <topology evidence="2">Multi-pass membrane protein</topology>
    </subcellularLocation>
</comment>
<feature type="transmembrane region" description="Helical" evidence="13">
    <location>
        <begin position="364"/>
        <end position="384"/>
    </location>
</feature>
<keyword evidence="7" id="KW-1003">Cell membrane</keyword>
<evidence type="ECO:0000256" key="4">
    <source>
        <dbReference type="ARBA" id="ARBA00020268"/>
    </source>
</evidence>
<keyword evidence="6" id="KW-0050">Antiport</keyword>
<evidence type="ECO:0000313" key="14">
    <source>
        <dbReference type="EMBL" id="MEQ2428526.1"/>
    </source>
</evidence>
<keyword evidence="9 13" id="KW-1133">Transmembrane helix</keyword>
<name>A0ABV1DDR5_9FIRM</name>
<keyword evidence="5" id="KW-0813">Transport</keyword>
<feature type="transmembrane region" description="Helical" evidence="13">
    <location>
        <begin position="139"/>
        <end position="163"/>
    </location>
</feature>
<comment type="similarity">
    <text evidence="3">Belongs to the multi antimicrobial extrusion (MATE) (TC 2.A.66.1) family.</text>
</comment>
<evidence type="ECO:0000256" key="3">
    <source>
        <dbReference type="ARBA" id="ARBA00010199"/>
    </source>
</evidence>
<sequence>MKFVKKNIDLLNGNILKSLTELAVPIMATSLVQTAYNLTDMAWIGMVGSDAVAAVGAAAMYTWLSSGVVTLARMGGQVKSAHAYGEGNRREVIQYGKGALQLALVLAAAYGLLTNLLAGPLIGFFHLNSPQVVANAITYLRIACGFIVFAFIGQTLTGLYTASGNSRTPLMANCIGMGANIILDPILIFGLGPIPGLGVAGAAVATVSAQFIVSLVLVLSMRKDPVLAAQMRVWKPTPLSNIKTMIRIGFPSAVQSMLYCSISMILTRFVTSWGDTAVAVQRVGGQIESISWMTAEGFGSAINAFVGQNYGAGNLKRVKKGYMKAAGIMFIWGMFTTLLLIFGAVPIFSLFIHEPEVIPAGADYLRIIGFSEMFMCVELMTVGAMSGMGKTMEASVITIILTAARIPLALLLGGTALGLNGIWWALTISSIVKGIIFFIVFQRMMRGWGTQK</sequence>
<evidence type="ECO:0000256" key="11">
    <source>
        <dbReference type="ARBA" id="ARBA00023136"/>
    </source>
</evidence>
<comment type="caution">
    <text evidence="14">The sequence shown here is derived from an EMBL/GenBank/DDBJ whole genome shotgun (WGS) entry which is preliminary data.</text>
</comment>
<keyword evidence="10" id="KW-0406">Ion transport</keyword>
<dbReference type="Proteomes" id="UP001454086">
    <property type="component" value="Unassembled WGS sequence"/>
</dbReference>
<dbReference type="EMBL" id="JBBMFM010000189">
    <property type="protein sequence ID" value="MEQ2428526.1"/>
    <property type="molecule type" value="Genomic_DNA"/>
</dbReference>
<feature type="transmembrane region" description="Helical" evidence="13">
    <location>
        <begin position="197"/>
        <end position="219"/>
    </location>
</feature>
<keyword evidence="11 13" id="KW-0472">Membrane</keyword>